<proteinExistence type="predicted"/>
<dbReference type="AlphaFoldDB" id="A0AAN5CB97"/>
<feature type="transmembrane region" description="Helical" evidence="1">
    <location>
        <begin position="12"/>
        <end position="37"/>
    </location>
</feature>
<gene>
    <name evidence="2" type="ORF">PMAYCL1PPCAC_05031</name>
</gene>
<reference evidence="3" key="1">
    <citation type="submission" date="2022-10" db="EMBL/GenBank/DDBJ databases">
        <title>Genome assembly of Pristionchus species.</title>
        <authorList>
            <person name="Yoshida K."/>
            <person name="Sommer R.J."/>
        </authorList>
    </citation>
    <scope>NUCLEOTIDE SEQUENCE [LARGE SCALE GENOMIC DNA]</scope>
    <source>
        <strain evidence="3">RS5460</strain>
    </source>
</reference>
<sequence>MPRNIRCGFFDYQIAYVVPYVISSIIFAISLLLYLLAPDSAARVIMCIILSVSLLCSVMASIGIYRGPSFLLIPFIFLGSILLTSGIAILILAVIFSIIQNKSMFRFFVDNALDLHLFDPIVLLFSEPQALSDRSSSALNDIFPP</sequence>
<organism evidence="2 3">
    <name type="scientific">Pristionchus mayeri</name>
    <dbReference type="NCBI Taxonomy" id="1317129"/>
    <lineage>
        <taxon>Eukaryota</taxon>
        <taxon>Metazoa</taxon>
        <taxon>Ecdysozoa</taxon>
        <taxon>Nematoda</taxon>
        <taxon>Chromadorea</taxon>
        <taxon>Rhabditida</taxon>
        <taxon>Rhabditina</taxon>
        <taxon>Diplogasteromorpha</taxon>
        <taxon>Diplogasteroidea</taxon>
        <taxon>Neodiplogasteridae</taxon>
        <taxon>Pristionchus</taxon>
    </lineage>
</organism>
<keyword evidence="1" id="KW-1133">Transmembrane helix</keyword>
<keyword evidence="3" id="KW-1185">Reference proteome</keyword>
<keyword evidence="1" id="KW-0472">Membrane</keyword>
<name>A0AAN5CB97_9BILA</name>
<feature type="transmembrane region" description="Helical" evidence="1">
    <location>
        <begin position="71"/>
        <end position="99"/>
    </location>
</feature>
<keyword evidence="1" id="KW-0812">Transmembrane</keyword>
<dbReference type="EMBL" id="BTRK01000002">
    <property type="protein sequence ID" value="GMR34836.1"/>
    <property type="molecule type" value="Genomic_DNA"/>
</dbReference>
<evidence type="ECO:0000256" key="1">
    <source>
        <dbReference type="SAM" id="Phobius"/>
    </source>
</evidence>
<evidence type="ECO:0000313" key="2">
    <source>
        <dbReference type="EMBL" id="GMR34836.1"/>
    </source>
</evidence>
<protein>
    <submittedName>
        <fullName evidence="2">Uncharacterized protein</fullName>
    </submittedName>
</protein>
<dbReference type="Proteomes" id="UP001328107">
    <property type="component" value="Unassembled WGS sequence"/>
</dbReference>
<feature type="transmembrane region" description="Helical" evidence="1">
    <location>
        <begin position="44"/>
        <end position="65"/>
    </location>
</feature>
<feature type="non-terminal residue" evidence="2">
    <location>
        <position position="145"/>
    </location>
</feature>
<evidence type="ECO:0000313" key="3">
    <source>
        <dbReference type="Proteomes" id="UP001328107"/>
    </source>
</evidence>
<comment type="caution">
    <text evidence="2">The sequence shown here is derived from an EMBL/GenBank/DDBJ whole genome shotgun (WGS) entry which is preliminary data.</text>
</comment>
<accession>A0AAN5CB97</accession>